<organism evidence="1 2">
    <name type="scientific">Marinobacterium nitratireducens</name>
    <dbReference type="NCBI Taxonomy" id="518897"/>
    <lineage>
        <taxon>Bacteria</taxon>
        <taxon>Pseudomonadati</taxon>
        <taxon>Pseudomonadota</taxon>
        <taxon>Gammaproteobacteria</taxon>
        <taxon>Oceanospirillales</taxon>
        <taxon>Oceanospirillaceae</taxon>
        <taxon>Marinobacterium</taxon>
    </lineage>
</organism>
<reference evidence="1 2" key="1">
    <citation type="journal article" date="2014" name="Int. J. Syst. Evol. Microbiol.">
        <title>Complete genome sequence of Corynebacterium casei LMG S-19264T (=DSM 44701T), isolated from a smear-ripened cheese.</title>
        <authorList>
            <consortium name="US DOE Joint Genome Institute (JGI-PGF)"/>
            <person name="Walter F."/>
            <person name="Albersmeier A."/>
            <person name="Kalinowski J."/>
            <person name="Ruckert C."/>
        </authorList>
    </citation>
    <scope>NUCLEOTIDE SEQUENCE [LARGE SCALE GENOMIC DNA]</scope>
    <source>
        <strain evidence="1 2">CGMCC 1.7286</strain>
    </source>
</reference>
<evidence type="ECO:0000313" key="1">
    <source>
        <dbReference type="EMBL" id="GGO83813.1"/>
    </source>
</evidence>
<accession>A0A917ZJ94</accession>
<sequence length="106" mass="11998">MDWDSYFAKAKKATTLERMLLSKVEQMGIRYNPGSESLRLVADFYKDSYPSAYQMLMAAHKREQALEATPPAAQRANSITNSATSMQKGLEDEIQAWMAHHRKANA</sequence>
<dbReference type="EMBL" id="BMLT01000007">
    <property type="protein sequence ID" value="GGO83813.1"/>
    <property type="molecule type" value="Genomic_DNA"/>
</dbReference>
<proteinExistence type="predicted"/>
<comment type="caution">
    <text evidence="1">The sequence shown here is derived from an EMBL/GenBank/DDBJ whole genome shotgun (WGS) entry which is preliminary data.</text>
</comment>
<gene>
    <name evidence="1" type="ORF">GCM10011348_28540</name>
</gene>
<dbReference type="RefSeq" id="WP_188861296.1">
    <property type="nucleotide sequence ID" value="NZ_BMLT01000007.1"/>
</dbReference>
<name>A0A917ZJ94_9GAMM</name>
<evidence type="ECO:0000313" key="2">
    <source>
        <dbReference type="Proteomes" id="UP000599578"/>
    </source>
</evidence>
<protein>
    <submittedName>
        <fullName evidence="1">Uncharacterized protein</fullName>
    </submittedName>
</protein>
<dbReference type="AlphaFoldDB" id="A0A917ZJ94"/>
<dbReference type="Proteomes" id="UP000599578">
    <property type="component" value="Unassembled WGS sequence"/>
</dbReference>
<keyword evidence="2" id="KW-1185">Reference proteome</keyword>